<comment type="caution">
    <text evidence="2">The sequence shown here is derived from an EMBL/GenBank/DDBJ whole genome shotgun (WGS) entry which is preliminary data.</text>
</comment>
<dbReference type="RefSeq" id="WP_344646493.1">
    <property type="nucleotide sequence ID" value="NZ_BAAATW010000001.1"/>
</dbReference>
<dbReference type="Pfam" id="PF01590">
    <property type="entry name" value="GAF"/>
    <property type="match status" value="1"/>
</dbReference>
<dbReference type="InterPro" id="IPR050706">
    <property type="entry name" value="Cyclic-di-GMP_PDE-like"/>
</dbReference>
<dbReference type="Pfam" id="PF00563">
    <property type="entry name" value="EAL"/>
    <property type="match status" value="1"/>
</dbReference>
<dbReference type="Gene3D" id="3.20.20.450">
    <property type="entry name" value="EAL domain"/>
    <property type="match status" value="1"/>
</dbReference>
<evidence type="ECO:0000313" key="3">
    <source>
        <dbReference type="Proteomes" id="UP000680865"/>
    </source>
</evidence>
<organism evidence="2 3">
    <name type="scientific">Winogradskya consettensis</name>
    <dbReference type="NCBI Taxonomy" id="113560"/>
    <lineage>
        <taxon>Bacteria</taxon>
        <taxon>Bacillati</taxon>
        <taxon>Actinomycetota</taxon>
        <taxon>Actinomycetes</taxon>
        <taxon>Micromonosporales</taxon>
        <taxon>Micromonosporaceae</taxon>
        <taxon>Winogradskya</taxon>
    </lineage>
</organism>
<proteinExistence type="predicted"/>
<dbReference type="PROSITE" id="PS50883">
    <property type="entry name" value="EAL"/>
    <property type="match status" value="1"/>
</dbReference>
<dbReference type="PANTHER" id="PTHR33121">
    <property type="entry name" value="CYCLIC DI-GMP PHOSPHODIESTERASE PDEF"/>
    <property type="match status" value="1"/>
</dbReference>
<dbReference type="InterPro" id="IPR001633">
    <property type="entry name" value="EAL_dom"/>
</dbReference>
<name>A0A919SUJ0_9ACTN</name>
<evidence type="ECO:0000313" key="2">
    <source>
        <dbReference type="EMBL" id="GIM78841.1"/>
    </source>
</evidence>
<sequence length="388" mass="41344">MLPIGAGMDWPMIERLLGLARAHLGAEVAVLSDISDGRQVVRAVSGDVGAWVVGVELTDSYCLRVAEGTLSPVIPDARREVSTRDLGFTQRHGIGSYVGVPWSTADGSRAGILCCLSRTPDPRLGQDSALFLGMLAELIGDQVNSPVVQHEREDIGMLRDVLDERTLRMVFQPVVRLSDGVTVGYESLARFDLTAFPTPAHAFAAAGRAGLGVDLELLAIERAFEALPDMPYDTTLGINLSAEALMSPAVQASVLAHAGGNICVEVTEHTAVTDYPALNEVTGRLRAANVLIVVDDAGAGFASLQHILQLRPDIIKLDISLTRDIDADPVRSALARSLVSFAAEVGARLVAEGIETRAEHDKLRTIGVDFGQGYFLAKPGPLPLRPFG</sequence>
<dbReference type="SUPFAM" id="SSF55781">
    <property type="entry name" value="GAF domain-like"/>
    <property type="match status" value="1"/>
</dbReference>
<gene>
    <name evidence="2" type="ORF">Aco04nite_62490</name>
</gene>
<dbReference type="InterPro" id="IPR035919">
    <property type="entry name" value="EAL_sf"/>
</dbReference>
<dbReference type="EMBL" id="BOQP01000035">
    <property type="protein sequence ID" value="GIM78841.1"/>
    <property type="molecule type" value="Genomic_DNA"/>
</dbReference>
<dbReference type="PANTHER" id="PTHR33121:SF76">
    <property type="entry name" value="SIGNALING PROTEIN"/>
    <property type="match status" value="1"/>
</dbReference>
<accession>A0A919SUJ0</accession>
<dbReference type="Proteomes" id="UP000680865">
    <property type="component" value="Unassembled WGS sequence"/>
</dbReference>
<evidence type="ECO:0000259" key="1">
    <source>
        <dbReference type="PROSITE" id="PS50883"/>
    </source>
</evidence>
<dbReference type="InterPro" id="IPR003018">
    <property type="entry name" value="GAF"/>
</dbReference>
<dbReference type="SMART" id="SM00052">
    <property type="entry name" value="EAL"/>
    <property type="match status" value="1"/>
</dbReference>
<dbReference type="InterPro" id="IPR029016">
    <property type="entry name" value="GAF-like_dom_sf"/>
</dbReference>
<dbReference type="SUPFAM" id="SSF141868">
    <property type="entry name" value="EAL domain-like"/>
    <property type="match status" value="1"/>
</dbReference>
<dbReference type="Gene3D" id="3.30.450.40">
    <property type="match status" value="1"/>
</dbReference>
<protein>
    <recommendedName>
        <fullName evidence="1">EAL domain-containing protein</fullName>
    </recommendedName>
</protein>
<dbReference type="CDD" id="cd01948">
    <property type="entry name" value="EAL"/>
    <property type="match status" value="1"/>
</dbReference>
<dbReference type="GO" id="GO:0071111">
    <property type="term" value="F:cyclic-guanylate-specific phosphodiesterase activity"/>
    <property type="evidence" value="ECO:0007669"/>
    <property type="project" value="InterPro"/>
</dbReference>
<keyword evidence="3" id="KW-1185">Reference proteome</keyword>
<reference evidence="2" key="1">
    <citation type="submission" date="2021-03" db="EMBL/GenBank/DDBJ databases">
        <title>Whole genome shotgun sequence of Actinoplanes consettensis NBRC 14913.</title>
        <authorList>
            <person name="Komaki H."/>
            <person name="Tamura T."/>
        </authorList>
    </citation>
    <scope>NUCLEOTIDE SEQUENCE</scope>
    <source>
        <strain evidence="2">NBRC 14913</strain>
    </source>
</reference>
<dbReference type="AlphaFoldDB" id="A0A919SUJ0"/>
<feature type="domain" description="EAL" evidence="1">
    <location>
        <begin position="151"/>
        <end position="388"/>
    </location>
</feature>